<protein>
    <submittedName>
        <fullName evidence="4">Glycosyltransferase family 4 protein</fullName>
    </submittedName>
</protein>
<evidence type="ECO:0000256" key="1">
    <source>
        <dbReference type="SAM" id="Phobius"/>
    </source>
</evidence>
<proteinExistence type="predicted"/>
<dbReference type="Proteomes" id="UP000807825">
    <property type="component" value="Unassembled WGS sequence"/>
</dbReference>
<dbReference type="InterPro" id="IPR050194">
    <property type="entry name" value="Glycosyltransferase_grp1"/>
</dbReference>
<dbReference type="PANTHER" id="PTHR45947:SF3">
    <property type="entry name" value="SULFOQUINOVOSYL TRANSFERASE SQD2"/>
    <property type="match status" value="1"/>
</dbReference>
<dbReference type="GO" id="GO:0016757">
    <property type="term" value="F:glycosyltransferase activity"/>
    <property type="evidence" value="ECO:0007669"/>
    <property type="project" value="InterPro"/>
</dbReference>
<evidence type="ECO:0000259" key="3">
    <source>
        <dbReference type="Pfam" id="PF13439"/>
    </source>
</evidence>
<dbReference type="EMBL" id="JACRDE010000136">
    <property type="protein sequence ID" value="MBI5248772.1"/>
    <property type="molecule type" value="Genomic_DNA"/>
</dbReference>
<keyword evidence="1" id="KW-1133">Transmembrane helix</keyword>
<feature type="transmembrane region" description="Helical" evidence="1">
    <location>
        <begin position="89"/>
        <end position="108"/>
    </location>
</feature>
<dbReference type="InterPro" id="IPR028098">
    <property type="entry name" value="Glyco_trans_4-like_N"/>
</dbReference>
<evidence type="ECO:0000313" key="4">
    <source>
        <dbReference type="EMBL" id="MBI5248772.1"/>
    </source>
</evidence>
<name>A0A9D6Z2P6_9BACT</name>
<comment type="caution">
    <text evidence="4">The sequence shown here is derived from an EMBL/GenBank/DDBJ whole genome shotgun (WGS) entry which is preliminary data.</text>
</comment>
<gene>
    <name evidence="4" type="ORF">HY912_04695</name>
</gene>
<dbReference type="InterPro" id="IPR001296">
    <property type="entry name" value="Glyco_trans_1"/>
</dbReference>
<keyword evidence="1" id="KW-0812">Transmembrane</keyword>
<dbReference type="SUPFAM" id="SSF53756">
    <property type="entry name" value="UDP-Glycosyltransferase/glycogen phosphorylase"/>
    <property type="match status" value="1"/>
</dbReference>
<accession>A0A9D6Z2P6</accession>
<keyword evidence="1" id="KW-0472">Membrane</keyword>
<evidence type="ECO:0000259" key="2">
    <source>
        <dbReference type="Pfam" id="PF00534"/>
    </source>
</evidence>
<dbReference type="Pfam" id="PF13439">
    <property type="entry name" value="Glyco_transf_4"/>
    <property type="match status" value="1"/>
</dbReference>
<organism evidence="4 5">
    <name type="scientific">Desulfomonile tiedjei</name>
    <dbReference type="NCBI Taxonomy" id="2358"/>
    <lineage>
        <taxon>Bacteria</taxon>
        <taxon>Pseudomonadati</taxon>
        <taxon>Thermodesulfobacteriota</taxon>
        <taxon>Desulfomonilia</taxon>
        <taxon>Desulfomonilales</taxon>
        <taxon>Desulfomonilaceae</taxon>
        <taxon>Desulfomonile</taxon>
    </lineage>
</organism>
<sequence>MLRPRILLLTTCYPSCEGDPSGVFIERLAIEFRKKGHHVGVVCPSDGSFFGRRVVNGIDTVRFGYFRPRSFLRLTKGLGGIPENLSQSWLARIQLFPMMFFFLLHTLFEVRRFDIVYANWLGAGIIGAITNMLTGKPMVVSFRGDDGYLARDRVLWRALTLWVSSRAGVVAPVSEELRNVLAAVGIAPAKLRVPRFGVDAELFRPPTSRPNRSDSIQAVFVGALIQKKGLQDLIRALADPSFKHVKLVVLGDGVMRDRLVEECNELGLSDQVEWMGQRPQRDVADIMANSDVLILPSYTEGKPNVVKEAMASGLPVVATRVGGIPELVDDGKTGLLFTPGDVAQLRHCLKQLIDDKDLRSRMSRAALESLRCKALSWEATVEDFEGIFECVLEAARATLRGSRSCRRSM</sequence>
<dbReference type="CDD" id="cd03801">
    <property type="entry name" value="GT4_PimA-like"/>
    <property type="match status" value="1"/>
</dbReference>
<feature type="domain" description="Glycosyl transferase family 1" evidence="2">
    <location>
        <begin position="212"/>
        <end position="366"/>
    </location>
</feature>
<dbReference type="AlphaFoldDB" id="A0A9D6Z2P6"/>
<evidence type="ECO:0000313" key="5">
    <source>
        <dbReference type="Proteomes" id="UP000807825"/>
    </source>
</evidence>
<feature type="transmembrane region" description="Helical" evidence="1">
    <location>
        <begin position="115"/>
        <end position="133"/>
    </location>
</feature>
<dbReference type="PANTHER" id="PTHR45947">
    <property type="entry name" value="SULFOQUINOVOSYL TRANSFERASE SQD2"/>
    <property type="match status" value="1"/>
</dbReference>
<dbReference type="Pfam" id="PF00534">
    <property type="entry name" value="Glycos_transf_1"/>
    <property type="match status" value="1"/>
</dbReference>
<feature type="domain" description="Glycosyltransferase subfamily 4-like N-terminal" evidence="3">
    <location>
        <begin position="22"/>
        <end position="201"/>
    </location>
</feature>
<dbReference type="Gene3D" id="3.40.50.2000">
    <property type="entry name" value="Glycogen Phosphorylase B"/>
    <property type="match status" value="2"/>
</dbReference>
<reference evidence="4" key="1">
    <citation type="submission" date="2020-07" db="EMBL/GenBank/DDBJ databases">
        <title>Huge and variable diversity of episymbiotic CPR bacteria and DPANN archaea in groundwater ecosystems.</title>
        <authorList>
            <person name="He C.Y."/>
            <person name="Keren R."/>
            <person name="Whittaker M."/>
            <person name="Farag I.F."/>
            <person name="Doudna J."/>
            <person name="Cate J.H.D."/>
            <person name="Banfield J.F."/>
        </authorList>
    </citation>
    <scope>NUCLEOTIDE SEQUENCE</scope>
    <source>
        <strain evidence="4">NC_groundwater_1664_Pr3_B-0.1um_52_9</strain>
    </source>
</reference>